<evidence type="ECO:0000256" key="4">
    <source>
        <dbReference type="ARBA" id="ARBA00023110"/>
    </source>
</evidence>
<comment type="similarity">
    <text evidence="2 7">Belongs to the FKBP-type PPIase family.</text>
</comment>
<dbReference type="PROSITE" id="PS50059">
    <property type="entry name" value="FKBP_PPIASE"/>
    <property type="match status" value="1"/>
</dbReference>
<dbReference type="Proteomes" id="UP000615796">
    <property type="component" value="Unassembled WGS sequence"/>
</dbReference>
<dbReference type="PANTHER" id="PTHR43811">
    <property type="entry name" value="FKBP-TYPE PEPTIDYL-PROLYL CIS-TRANS ISOMERASE FKPA"/>
    <property type="match status" value="1"/>
</dbReference>
<dbReference type="GO" id="GO:0006457">
    <property type="term" value="P:protein folding"/>
    <property type="evidence" value="ECO:0007669"/>
    <property type="project" value="InterPro"/>
</dbReference>
<dbReference type="InterPro" id="IPR001179">
    <property type="entry name" value="PPIase_FKBP_dom"/>
</dbReference>
<evidence type="ECO:0000259" key="8">
    <source>
        <dbReference type="PROSITE" id="PS50059"/>
    </source>
</evidence>
<gene>
    <name evidence="9" type="ORF">H8Q88_05045</name>
</gene>
<dbReference type="FunFam" id="3.10.50.40:FF:000045">
    <property type="entry name" value="Peptidyl-prolyl cis-trans isomerase"/>
    <property type="match status" value="1"/>
</dbReference>
<keyword evidence="3" id="KW-0732">Signal</keyword>
<evidence type="ECO:0000313" key="9">
    <source>
        <dbReference type="EMBL" id="MBC5850325.1"/>
    </source>
</evidence>
<evidence type="ECO:0000256" key="3">
    <source>
        <dbReference type="ARBA" id="ARBA00022729"/>
    </source>
</evidence>
<evidence type="ECO:0000256" key="7">
    <source>
        <dbReference type="RuleBase" id="RU003915"/>
    </source>
</evidence>
<dbReference type="RefSeq" id="WP_187025472.1">
    <property type="nucleotide sequence ID" value="NZ_JACRUP010000002.1"/>
</dbReference>
<comment type="catalytic activity">
    <reaction evidence="1 6 7">
        <text>[protein]-peptidylproline (omega=180) = [protein]-peptidylproline (omega=0)</text>
        <dbReference type="Rhea" id="RHEA:16237"/>
        <dbReference type="Rhea" id="RHEA-COMP:10747"/>
        <dbReference type="Rhea" id="RHEA-COMP:10748"/>
        <dbReference type="ChEBI" id="CHEBI:83833"/>
        <dbReference type="ChEBI" id="CHEBI:83834"/>
        <dbReference type="EC" id="5.2.1.8"/>
    </reaction>
</comment>
<accession>A0A9X0UH14</accession>
<name>A0A9X0UH14_VIBME</name>
<feature type="domain" description="PPIase FKBP-type" evidence="8">
    <location>
        <begin position="71"/>
        <end position="156"/>
    </location>
</feature>
<proteinExistence type="inferred from homology"/>
<dbReference type="Pfam" id="PF01346">
    <property type="entry name" value="FKBP_N"/>
    <property type="match status" value="1"/>
</dbReference>
<dbReference type="SUPFAM" id="SSF54534">
    <property type="entry name" value="FKBP-like"/>
    <property type="match status" value="1"/>
</dbReference>
<keyword evidence="10" id="KW-1185">Reference proteome</keyword>
<reference evidence="9" key="1">
    <citation type="submission" date="2020-08" db="EMBL/GenBank/DDBJ databases">
        <title>Genome Sequencing and Pan-Genome Analysis of Migratory bird Vibrio Strains, Inner Mongolia.</title>
        <authorList>
            <person name="Zheng L."/>
        </authorList>
    </citation>
    <scope>NUCLEOTIDE SEQUENCE</scope>
    <source>
        <strain evidence="9">M13F</strain>
    </source>
</reference>
<sequence>MNKILIVLVLLLAVFFIYRSWNNSKIAEQNHAVGERFLQENRQQNDVIETESGLQYQLLQAGTGETHPSPTSRVKVHYEGRFLDGSVFDSSIQRNEPIVFGLNQVIKGWQEGVQLMVEGQKMRFFIPSHLAYGKNGAGPIPPAATLIFDVELIEIQ</sequence>
<dbReference type="GO" id="GO:0003755">
    <property type="term" value="F:peptidyl-prolyl cis-trans isomerase activity"/>
    <property type="evidence" value="ECO:0007669"/>
    <property type="project" value="UniProtKB-UniRule"/>
</dbReference>
<keyword evidence="4 6" id="KW-0697">Rotamase</keyword>
<dbReference type="EMBL" id="JACRUP010000002">
    <property type="protein sequence ID" value="MBC5850325.1"/>
    <property type="molecule type" value="Genomic_DNA"/>
</dbReference>
<dbReference type="EC" id="5.2.1.8" evidence="7"/>
<dbReference type="Gene3D" id="3.10.50.40">
    <property type="match status" value="1"/>
</dbReference>
<evidence type="ECO:0000256" key="2">
    <source>
        <dbReference type="ARBA" id="ARBA00006577"/>
    </source>
</evidence>
<dbReference type="AlphaFoldDB" id="A0A9X0UH14"/>
<organism evidence="9 10">
    <name type="scientific">Vibrio metschnikovii</name>
    <dbReference type="NCBI Taxonomy" id="28172"/>
    <lineage>
        <taxon>Bacteria</taxon>
        <taxon>Pseudomonadati</taxon>
        <taxon>Pseudomonadota</taxon>
        <taxon>Gammaproteobacteria</taxon>
        <taxon>Vibrionales</taxon>
        <taxon>Vibrionaceae</taxon>
        <taxon>Vibrio</taxon>
    </lineage>
</organism>
<evidence type="ECO:0000256" key="1">
    <source>
        <dbReference type="ARBA" id="ARBA00000971"/>
    </source>
</evidence>
<dbReference type="PANTHER" id="PTHR43811:SF57">
    <property type="entry name" value="FKBP-TYPE PEPTIDYL-PROLYL CIS-TRANS ISOMERASE FKPA-RELATED"/>
    <property type="match status" value="1"/>
</dbReference>
<protein>
    <recommendedName>
        <fullName evidence="7">Peptidyl-prolyl cis-trans isomerase</fullName>
        <ecNumber evidence="7">5.2.1.8</ecNumber>
    </recommendedName>
</protein>
<evidence type="ECO:0000313" key="10">
    <source>
        <dbReference type="Proteomes" id="UP000615796"/>
    </source>
</evidence>
<keyword evidence="5 6" id="KW-0413">Isomerase</keyword>
<dbReference type="InterPro" id="IPR046357">
    <property type="entry name" value="PPIase_dom_sf"/>
</dbReference>
<comment type="caution">
    <text evidence="9">The sequence shown here is derived from an EMBL/GenBank/DDBJ whole genome shotgun (WGS) entry which is preliminary data.</text>
</comment>
<dbReference type="InterPro" id="IPR000774">
    <property type="entry name" value="PPIase_FKBP_N"/>
</dbReference>
<evidence type="ECO:0000256" key="5">
    <source>
        <dbReference type="ARBA" id="ARBA00023235"/>
    </source>
</evidence>
<evidence type="ECO:0000256" key="6">
    <source>
        <dbReference type="PROSITE-ProRule" id="PRU00277"/>
    </source>
</evidence>
<dbReference type="Pfam" id="PF00254">
    <property type="entry name" value="FKBP_C"/>
    <property type="match status" value="1"/>
</dbReference>